<sequence>MASDPTPVQVRDVSERWPDADTAVEIGGPVVATDGGESRSDTERVAGELERFAIDSALRDAWVSEFWAPADPDFGFVDYFEAAAARNLGLLGGLEELAEDIDRRGIVPQSDNEQARLVTDGGTECALHPADESPDLRYCHRCVGDTLHSWQGDHWSCDSCGRRWSA</sequence>
<dbReference type="Proteomes" id="UP000011626">
    <property type="component" value="Unassembled WGS sequence"/>
</dbReference>
<proteinExistence type="predicted"/>
<evidence type="ECO:0000313" key="1">
    <source>
        <dbReference type="EMBL" id="ELZ23476.1"/>
    </source>
</evidence>
<dbReference type="STRING" id="797114.C475_14423"/>
<gene>
    <name evidence="1" type="ORF">C475_14423</name>
</gene>
<evidence type="ECO:0000313" key="2">
    <source>
        <dbReference type="Proteomes" id="UP000011626"/>
    </source>
</evidence>
<accession>M0CJQ9</accession>
<name>M0CJQ9_9EURY</name>
<organism evidence="1 2">
    <name type="scientific">Halosimplex carlsbadense 2-9-1</name>
    <dbReference type="NCBI Taxonomy" id="797114"/>
    <lineage>
        <taxon>Archaea</taxon>
        <taxon>Methanobacteriati</taxon>
        <taxon>Methanobacteriota</taxon>
        <taxon>Stenosarchaea group</taxon>
        <taxon>Halobacteria</taxon>
        <taxon>Halobacteriales</taxon>
        <taxon>Haloarculaceae</taxon>
        <taxon>Halosimplex</taxon>
    </lineage>
</organism>
<protein>
    <submittedName>
        <fullName evidence="1">Uncharacterized protein</fullName>
    </submittedName>
</protein>
<reference evidence="1 2" key="1">
    <citation type="journal article" date="2014" name="PLoS Genet.">
        <title>Phylogenetically driven sequencing of extremely halophilic archaea reveals strategies for static and dynamic osmo-response.</title>
        <authorList>
            <person name="Becker E.A."/>
            <person name="Seitzer P.M."/>
            <person name="Tritt A."/>
            <person name="Larsen D."/>
            <person name="Krusor M."/>
            <person name="Yao A.I."/>
            <person name="Wu D."/>
            <person name="Madern D."/>
            <person name="Eisen J.A."/>
            <person name="Darling A.E."/>
            <person name="Facciotti M.T."/>
        </authorList>
    </citation>
    <scope>NUCLEOTIDE SEQUENCE [LARGE SCALE GENOMIC DNA]</scope>
    <source>
        <strain evidence="1 2">2-9-1</strain>
    </source>
</reference>
<dbReference type="AlphaFoldDB" id="M0CJQ9"/>
<comment type="caution">
    <text evidence="1">The sequence shown here is derived from an EMBL/GenBank/DDBJ whole genome shotgun (WGS) entry which is preliminary data.</text>
</comment>
<keyword evidence="2" id="KW-1185">Reference proteome</keyword>
<dbReference type="EMBL" id="AOIU01000033">
    <property type="protein sequence ID" value="ELZ23476.1"/>
    <property type="molecule type" value="Genomic_DNA"/>
</dbReference>